<dbReference type="EMBL" id="CAEZSP010000116">
    <property type="protein sequence ID" value="CAB4552438.1"/>
    <property type="molecule type" value="Genomic_DNA"/>
</dbReference>
<dbReference type="PANTHER" id="PTHR12993:SF28">
    <property type="entry name" value="LMBE FAMILY PROTEIN"/>
    <property type="match status" value="1"/>
</dbReference>
<dbReference type="InterPro" id="IPR003737">
    <property type="entry name" value="GlcNAc_PI_deacetylase-related"/>
</dbReference>
<sequence>MARSLLGLLLMEPIADSEIKRVLVVNAHPDDSDFGASGTIAQWVQKGIEVSYLLCTNGDQGGENSGFTMEEMPAIRQREQRAACAALGVTDVIFLNYVDGHLEPTLALRKDIVRQIRRVQPDRILCQSPERNWDRIGASHPDHLAAGESTIQAVYPDARNPFAFTDLLEKEGLQPWKVQEVWMQGHTHPDHFVDITDTFHFKMAALREHASQTGHMENLEELIREWGQRNAGAGELPEGRIAEAFKIVNTQ</sequence>
<dbReference type="GO" id="GO:0016811">
    <property type="term" value="F:hydrolase activity, acting on carbon-nitrogen (but not peptide) bonds, in linear amides"/>
    <property type="evidence" value="ECO:0007669"/>
    <property type="project" value="TreeGrafter"/>
</dbReference>
<dbReference type="AlphaFoldDB" id="A0A6J6CRG3"/>
<accession>A0A6J6CRG3</accession>
<evidence type="ECO:0000313" key="1">
    <source>
        <dbReference type="EMBL" id="CAB4552438.1"/>
    </source>
</evidence>
<reference evidence="1" key="1">
    <citation type="submission" date="2020-05" db="EMBL/GenBank/DDBJ databases">
        <authorList>
            <person name="Chiriac C."/>
            <person name="Salcher M."/>
            <person name="Ghai R."/>
            <person name="Kavagutti S V."/>
        </authorList>
    </citation>
    <scope>NUCLEOTIDE SEQUENCE</scope>
</reference>
<protein>
    <submittedName>
        <fullName evidence="1">Unannotated protein</fullName>
    </submittedName>
</protein>
<dbReference type="Pfam" id="PF02585">
    <property type="entry name" value="PIG-L"/>
    <property type="match status" value="1"/>
</dbReference>
<dbReference type="SUPFAM" id="SSF102588">
    <property type="entry name" value="LmbE-like"/>
    <property type="match status" value="1"/>
</dbReference>
<gene>
    <name evidence="1" type="ORF">UFOPK1440_01240</name>
</gene>
<name>A0A6J6CRG3_9ZZZZ</name>
<proteinExistence type="predicted"/>
<dbReference type="PANTHER" id="PTHR12993">
    <property type="entry name" value="N-ACETYLGLUCOSAMINYL-PHOSPHATIDYLINOSITOL DE-N-ACETYLASE-RELATED"/>
    <property type="match status" value="1"/>
</dbReference>
<dbReference type="Gene3D" id="3.40.50.10320">
    <property type="entry name" value="LmbE-like"/>
    <property type="match status" value="1"/>
</dbReference>
<dbReference type="InterPro" id="IPR024078">
    <property type="entry name" value="LmbE-like_dom_sf"/>
</dbReference>
<organism evidence="1">
    <name type="scientific">freshwater metagenome</name>
    <dbReference type="NCBI Taxonomy" id="449393"/>
    <lineage>
        <taxon>unclassified sequences</taxon>
        <taxon>metagenomes</taxon>
        <taxon>ecological metagenomes</taxon>
    </lineage>
</organism>